<comment type="caution">
    <text evidence="2">The sequence shown here is derived from an EMBL/GenBank/DDBJ whole genome shotgun (WGS) entry which is preliminary data.</text>
</comment>
<dbReference type="OrthoDB" id="1738492at2"/>
<dbReference type="AlphaFoldDB" id="A0A4U0FBU7"/>
<reference evidence="2 3" key="1">
    <citation type="submission" date="2019-04" db="EMBL/GenBank/DDBJ databases">
        <title>Cohnella sp. nov., isolated from soil.</title>
        <authorList>
            <person name="Kim W."/>
        </authorList>
    </citation>
    <scope>NUCLEOTIDE SEQUENCE [LARGE SCALE GENOMIC DNA]</scope>
    <source>
        <strain evidence="2 3">CAU 1483</strain>
    </source>
</reference>
<dbReference type="Proteomes" id="UP000309673">
    <property type="component" value="Unassembled WGS sequence"/>
</dbReference>
<keyword evidence="3" id="KW-1185">Reference proteome</keyword>
<name>A0A4U0FBU7_9BACL</name>
<evidence type="ECO:0000313" key="3">
    <source>
        <dbReference type="Proteomes" id="UP000309673"/>
    </source>
</evidence>
<keyword evidence="1" id="KW-0472">Membrane</keyword>
<dbReference type="RefSeq" id="WP_136777436.1">
    <property type="nucleotide sequence ID" value="NZ_SUPK01000004.1"/>
</dbReference>
<dbReference type="EMBL" id="SUPK01000004">
    <property type="protein sequence ID" value="TJY42181.1"/>
    <property type="molecule type" value="Genomic_DNA"/>
</dbReference>
<evidence type="ECO:0000313" key="2">
    <source>
        <dbReference type="EMBL" id="TJY42181.1"/>
    </source>
</evidence>
<keyword evidence="1" id="KW-0812">Transmembrane</keyword>
<organism evidence="2 3">
    <name type="scientific">Cohnella pontilimi</name>
    <dbReference type="NCBI Taxonomy" id="2564100"/>
    <lineage>
        <taxon>Bacteria</taxon>
        <taxon>Bacillati</taxon>
        <taxon>Bacillota</taxon>
        <taxon>Bacilli</taxon>
        <taxon>Bacillales</taxon>
        <taxon>Paenibacillaceae</taxon>
        <taxon>Cohnella</taxon>
    </lineage>
</organism>
<feature type="transmembrane region" description="Helical" evidence="1">
    <location>
        <begin position="86"/>
        <end position="106"/>
    </location>
</feature>
<accession>A0A4U0FBU7</accession>
<evidence type="ECO:0000256" key="1">
    <source>
        <dbReference type="SAM" id="Phobius"/>
    </source>
</evidence>
<gene>
    <name evidence="2" type="ORF">E5161_09230</name>
</gene>
<sequence length="281" mass="31735">MDELRQAYETLGLPEDAIREQVEQRYFLLLKKARSRKQRQGAETEDSPDLEAVNLAYTRIIGHESEKAVTVPKQGKAAHFFHYYKWHLIIGVIALILVVTAVKGVVDRRAEEANKPPLDVSATVFGNFFGTDADKLSQNLLGEFPEWKRIDVSLTAIPKELRSQQDMALQQKAMLTLMTEKTDLFILDESNFSVLAKQHLFMPLDGLPFWADLKKDQQRIRTALTDQDTAAHPYGVDITGNPIFTGTNVEAMGERQIIAVRYQAPDKDKALRVLKALTLGK</sequence>
<keyword evidence="1" id="KW-1133">Transmembrane helix</keyword>
<proteinExistence type="predicted"/>
<protein>
    <submittedName>
        <fullName evidence="2">Uncharacterized protein</fullName>
    </submittedName>
</protein>